<comment type="caution">
    <text evidence="2">The sequence shown here is derived from an EMBL/GenBank/DDBJ whole genome shotgun (WGS) entry which is preliminary data.</text>
</comment>
<reference evidence="2 3" key="2">
    <citation type="journal article" date="2019" name="G3 (Bethesda)">
        <title>Hybrid Assembly of the Genome of the Entomopathogenic Nematode Steinernema carpocapsae Identifies the X-Chromosome.</title>
        <authorList>
            <person name="Serra L."/>
            <person name="Macchietto M."/>
            <person name="Macias-Munoz A."/>
            <person name="McGill C.J."/>
            <person name="Rodriguez I.M."/>
            <person name="Rodriguez B."/>
            <person name="Murad R."/>
            <person name="Mortazavi A."/>
        </authorList>
    </citation>
    <scope>NUCLEOTIDE SEQUENCE [LARGE SCALE GENOMIC DNA]</scope>
    <source>
        <strain evidence="2 3">ALL</strain>
    </source>
</reference>
<sequence length="192" mass="20343">MTPLARSTAAPVVGCFSCLTGAVTSIACTTSHGTATAHIECVDPHLSFVVDCGKPTVASTVTLHLDHQDVLAHCSVACPGGTSTFQIRGTLLEESKTAIVSFRTSFNSTRASSPFFSEFFATISSAVPNFPLTALEFPIHPPYLSPTLTLRSLHPSPSLAIHPCQHRPAMPDCSLTHGPPPFSLECRHGPHL</sequence>
<dbReference type="Gene3D" id="2.60.40.3770">
    <property type="match status" value="1"/>
</dbReference>
<evidence type="ECO:0000313" key="3">
    <source>
        <dbReference type="Proteomes" id="UP000298663"/>
    </source>
</evidence>
<feature type="domain" description="Phlebovirus glycoprotein G2 C-terminal" evidence="1">
    <location>
        <begin position="10"/>
        <end position="92"/>
    </location>
</feature>
<reference evidence="2 3" key="1">
    <citation type="journal article" date="2015" name="Genome Biol.">
        <title>Comparative genomics of Steinernema reveals deeply conserved gene regulatory networks.</title>
        <authorList>
            <person name="Dillman A.R."/>
            <person name="Macchietto M."/>
            <person name="Porter C.F."/>
            <person name="Rogers A."/>
            <person name="Williams B."/>
            <person name="Antoshechkin I."/>
            <person name="Lee M.M."/>
            <person name="Goodwin Z."/>
            <person name="Lu X."/>
            <person name="Lewis E.E."/>
            <person name="Goodrich-Blair H."/>
            <person name="Stock S.P."/>
            <person name="Adams B.J."/>
            <person name="Sternberg P.W."/>
            <person name="Mortazavi A."/>
        </authorList>
    </citation>
    <scope>NUCLEOTIDE SEQUENCE [LARGE SCALE GENOMIC DNA]</scope>
    <source>
        <strain evidence="2 3">ALL</strain>
    </source>
</reference>
<dbReference type="AlphaFoldDB" id="A0A4U5LPM5"/>
<evidence type="ECO:0000313" key="2">
    <source>
        <dbReference type="EMBL" id="TKR57881.1"/>
    </source>
</evidence>
<evidence type="ECO:0000259" key="1">
    <source>
        <dbReference type="Pfam" id="PF19019"/>
    </source>
</evidence>
<gene>
    <name evidence="2" type="ORF">L596_030525</name>
</gene>
<dbReference type="EMBL" id="AZBU02000014">
    <property type="protein sequence ID" value="TKR57881.1"/>
    <property type="molecule type" value="Genomic_DNA"/>
</dbReference>
<dbReference type="InterPro" id="IPR043603">
    <property type="entry name" value="Phlebo_G2_C"/>
</dbReference>
<dbReference type="OrthoDB" id="5877595at2759"/>
<dbReference type="PROSITE" id="PS51257">
    <property type="entry name" value="PROKAR_LIPOPROTEIN"/>
    <property type="match status" value="1"/>
</dbReference>
<proteinExistence type="predicted"/>
<dbReference type="Pfam" id="PF19019">
    <property type="entry name" value="Phlebo_G2_C"/>
    <property type="match status" value="1"/>
</dbReference>
<organism evidence="2 3">
    <name type="scientific">Steinernema carpocapsae</name>
    <name type="common">Entomopathogenic nematode</name>
    <dbReference type="NCBI Taxonomy" id="34508"/>
    <lineage>
        <taxon>Eukaryota</taxon>
        <taxon>Metazoa</taxon>
        <taxon>Ecdysozoa</taxon>
        <taxon>Nematoda</taxon>
        <taxon>Chromadorea</taxon>
        <taxon>Rhabditida</taxon>
        <taxon>Tylenchina</taxon>
        <taxon>Panagrolaimomorpha</taxon>
        <taxon>Strongyloidoidea</taxon>
        <taxon>Steinernematidae</taxon>
        <taxon>Steinernema</taxon>
    </lineage>
</organism>
<name>A0A4U5LPM5_STECR</name>
<accession>A0A4U5LPM5</accession>
<keyword evidence="3" id="KW-1185">Reference proteome</keyword>
<protein>
    <recommendedName>
        <fullName evidence="1">Phlebovirus glycoprotein G2 C-terminal domain-containing protein</fullName>
    </recommendedName>
</protein>
<dbReference type="Proteomes" id="UP000298663">
    <property type="component" value="Unassembled WGS sequence"/>
</dbReference>